<comment type="subcellular location">
    <subcellularLocation>
        <location evidence="1">Cell membrane</location>
        <topology evidence="1">Single-pass type I membrane protein</topology>
    </subcellularLocation>
</comment>
<dbReference type="EMBL" id="BKCP01004849">
    <property type="protein sequence ID" value="GER33976.1"/>
    <property type="molecule type" value="Genomic_DNA"/>
</dbReference>
<evidence type="ECO:0000256" key="13">
    <source>
        <dbReference type="ARBA" id="ARBA00022989"/>
    </source>
</evidence>
<feature type="chain" id="PRO_5023046283" description="non-specific serine/threonine protein kinase" evidence="17">
    <location>
        <begin position="26"/>
        <end position="968"/>
    </location>
</feature>
<keyword evidence="10" id="KW-0547">Nucleotide-binding</keyword>
<evidence type="ECO:0000256" key="17">
    <source>
        <dbReference type="SAM" id="SignalP"/>
    </source>
</evidence>
<dbReference type="InterPro" id="IPR011009">
    <property type="entry name" value="Kinase-like_dom_sf"/>
</dbReference>
<evidence type="ECO:0000256" key="16">
    <source>
        <dbReference type="SAM" id="Phobius"/>
    </source>
</evidence>
<dbReference type="EC" id="2.7.11.1" evidence="3"/>
<keyword evidence="7 16" id="KW-0812">Transmembrane</keyword>
<dbReference type="InterPro" id="IPR003591">
    <property type="entry name" value="Leu-rich_rpt_typical-subtyp"/>
</dbReference>
<keyword evidence="4" id="KW-0723">Serine/threonine-protein kinase</keyword>
<dbReference type="Pfam" id="PF00069">
    <property type="entry name" value="Pkinase"/>
    <property type="match status" value="1"/>
</dbReference>
<comment type="caution">
    <text evidence="19">The sequence shown here is derived from an EMBL/GenBank/DDBJ whole genome shotgun (WGS) entry which is preliminary data.</text>
</comment>
<keyword evidence="15" id="KW-0325">Glycoprotein</keyword>
<dbReference type="SMART" id="SM00220">
    <property type="entry name" value="S_TKc"/>
    <property type="match status" value="1"/>
</dbReference>
<evidence type="ECO:0000313" key="19">
    <source>
        <dbReference type="EMBL" id="GER33976.1"/>
    </source>
</evidence>
<keyword evidence="20" id="KW-1185">Reference proteome</keyword>
<feature type="transmembrane region" description="Helical" evidence="16">
    <location>
        <begin position="644"/>
        <end position="665"/>
    </location>
</feature>
<dbReference type="FunFam" id="3.80.10.10:FF:000041">
    <property type="entry name" value="LRR receptor-like serine/threonine-protein kinase ERECTA"/>
    <property type="match status" value="1"/>
</dbReference>
<dbReference type="SUPFAM" id="SSF52047">
    <property type="entry name" value="RNI-like"/>
    <property type="match status" value="1"/>
</dbReference>
<dbReference type="GO" id="GO:0005886">
    <property type="term" value="C:plasma membrane"/>
    <property type="evidence" value="ECO:0007669"/>
    <property type="project" value="UniProtKB-SubCell"/>
</dbReference>
<keyword evidence="19" id="KW-0675">Receptor</keyword>
<evidence type="ECO:0000259" key="18">
    <source>
        <dbReference type="PROSITE" id="PS50011"/>
    </source>
</evidence>
<keyword evidence="5" id="KW-0433">Leucine-rich repeat</keyword>
<dbReference type="FunFam" id="3.80.10.10:FF:000400">
    <property type="entry name" value="Nuclear pore complex protein NUP107"/>
    <property type="match status" value="1"/>
</dbReference>
<dbReference type="InterPro" id="IPR001611">
    <property type="entry name" value="Leu-rich_rpt"/>
</dbReference>
<dbReference type="InterPro" id="IPR000719">
    <property type="entry name" value="Prot_kinase_dom"/>
</dbReference>
<reference evidence="20" key="1">
    <citation type="journal article" date="2019" name="Curr. Biol.">
        <title>Genome Sequence of Striga asiatica Provides Insight into the Evolution of Plant Parasitism.</title>
        <authorList>
            <person name="Yoshida S."/>
            <person name="Kim S."/>
            <person name="Wafula E.K."/>
            <person name="Tanskanen J."/>
            <person name="Kim Y.M."/>
            <person name="Honaas L."/>
            <person name="Yang Z."/>
            <person name="Spallek T."/>
            <person name="Conn C.E."/>
            <person name="Ichihashi Y."/>
            <person name="Cheong K."/>
            <person name="Cui S."/>
            <person name="Der J.P."/>
            <person name="Gundlach H."/>
            <person name="Jiao Y."/>
            <person name="Hori C."/>
            <person name="Ishida J.K."/>
            <person name="Kasahara H."/>
            <person name="Kiba T."/>
            <person name="Kim M.S."/>
            <person name="Koo N."/>
            <person name="Laohavisit A."/>
            <person name="Lee Y.H."/>
            <person name="Lumba S."/>
            <person name="McCourt P."/>
            <person name="Mortimer J.C."/>
            <person name="Mutuku J.M."/>
            <person name="Nomura T."/>
            <person name="Sasaki-Sekimoto Y."/>
            <person name="Seto Y."/>
            <person name="Wang Y."/>
            <person name="Wakatake T."/>
            <person name="Sakakibara H."/>
            <person name="Demura T."/>
            <person name="Yamaguchi S."/>
            <person name="Yoneyama K."/>
            <person name="Manabe R.I."/>
            <person name="Nelson D.C."/>
            <person name="Schulman A.H."/>
            <person name="Timko M.P."/>
            <person name="dePamphilis C.W."/>
            <person name="Choi D."/>
            <person name="Shirasu K."/>
        </authorList>
    </citation>
    <scope>NUCLEOTIDE SEQUENCE [LARGE SCALE GENOMIC DNA]</scope>
    <source>
        <strain evidence="20">cv. UVA1</strain>
    </source>
</reference>
<feature type="signal peptide" evidence="17">
    <location>
        <begin position="1"/>
        <end position="25"/>
    </location>
</feature>
<name>A0A5A7PMT7_STRAF</name>
<organism evidence="19 20">
    <name type="scientific">Striga asiatica</name>
    <name type="common">Asiatic witchweed</name>
    <name type="synonym">Buchnera asiatica</name>
    <dbReference type="NCBI Taxonomy" id="4170"/>
    <lineage>
        <taxon>Eukaryota</taxon>
        <taxon>Viridiplantae</taxon>
        <taxon>Streptophyta</taxon>
        <taxon>Embryophyta</taxon>
        <taxon>Tracheophyta</taxon>
        <taxon>Spermatophyta</taxon>
        <taxon>Magnoliopsida</taxon>
        <taxon>eudicotyledons</taxon>
        <taxon>Gunneridae</taxon>
        <taxon>Pentapetalae</taxon>
        <taxon>asterids</taxon>
        <taxon>lamiids</taxon>
        <taxon>Lamiales</taxon>
        <taxon>Orobanchaceae</taxon>
        <taxon>Buchnereae</taxon>
        <taxon>Striga</taxon>
    </lineage>
</organism>
<dbReference type="Gene3D" id="1.10.510.10">
    <property type="entry name" value="Transferase(Phosphotransferase) domain 1"/>
    <property type="match status" value="1"/>
</dbReference>
<evidence type="ECO:0000256" key="12">
    <source>
        <dbReference type="ARBA" id="ARBA00022840"/>
    </source>
</evidence>
<evidence type="ECO:0000256" key="9">
    <source>
        <dbReference type="ARBA" id="ARBA00022737"/>
    </source>
</evidence>
<dbReference type="SUPFAM" id="SSF52058">
    <property type="entry name" value="L domain-like"/>
    <property type="match status" value="1"/>
</dbReference>
<dbReference type="GO" id="GO:0005524">
    <property type="term" value="F:ATP binding"/>
    <property type="evidence" value="ECO:0007669"/>
    <property type="project" value="UniProtKB-KW"/>
</dbReference>
<accession>A0A5A7PMT7</accession>
<dbReference type="PANTHER" id="PTHR48056">
    <property type="entry name" value="LRR RECEPTOR-LIKE SERINE/THREONINE-PROTEIN KINASE-RELATED"/>
    <property type="match status" value="1"/>
</dbReference>
<protein>
    <recommendedName>
        <fullName evidence="3">non-specific serine/threonine protein kinase</fullName>
        <ecNumber evidence="3">2.7.11.1</ecNumber>
    </recommendedName>
</protein>
<dbReference type="InterPro" id="IPR050647">
    <property type="entry name" value="Plant_LRR-RLKs"/>
</dbReference>
<dbReference type="PRINTS" id="PR00019">
    <property type="entry name" value="LEURICHRPT"/>
</dbReference>
<dbReference type="Pfam" id="PF13855">
    <property type="entry name" value="LRR_8"/>
    <property type="match status" value="2"/>
</dbReference>
<evidence type="ECO:0000313" key="20">
    <source>
        <dbReference type="Proteomes" id="UP000325081"/>
    </source>
</evidence>
<evidence type="ECO:0000256" key="1">
    <source>
        <dbReference type="ARBA" id="ARBA00004251"/>
    </source>
</evidence>
<keyword evidence="13 16" id="KW-1133">Transmembrane helix</keyword>
<evidence type="ECO:0000256" key="10">
    <source>
        <dbReference type="ARBA" id="ARBA00022741"/>
    </source>
</evidence>
<keyword evidence="9" id="KW-0677">Repeat</keyword>
<gene>
    <name evidence="19" type="ORF">STAS_10158</name>
</gene>
<evidence type="ECO:0000256" key="6">
    <source>
        <dbReference type="ARBA" id="ARBA00022679"/>
    </source>
</evidence>
<comment type="similarity">
    <text evidence="2">Belongs to the protein kinase superfamily. Ser/Thr protein kinase family.</text>
</comment>
<dbReference type="OrthoDB" id="676979at2759"/>
<dbReference type="Gene3D" id="3.30.200.20">
    <property type="entry name" value="Phosphorylase Kinase, domain 1"/>
    <property type="match status" value="1"/>
</dbReference>
<dbReference type="GO" id="GO:0006952">
    <property type="term" value="P:defense response"/>
    <property type="evidence" value="ECO:0007669"/>
    <property type="project" value="UniProtKB-ARBA"/>
</dbReference>
<dbReference type="GO" id="GO:0051707">
    <property type="term" value="P:response to other organism"/>
    <property type="evidence" value="ECO:0007669"/>
    <property type="project" value="UniProtKB-ARBA"/>
</dbReference>
<keyword evidence="8 17" id="KW-0732">Signal</keyword>
<dbReference type="GO" id="GO:0033612">
    <property type="term" value="F:receptor serine/threonine kinase binding"/>
    <property type="evidence" value="ECO:0007669"/>
    <property type="project" value="TreeGrafter"/>
</dbReference>
<dbReference type="PROSITE" id="PS51450">
    <property type="entry name" value="LRR"/>
    <property type="match status" value="1"/>
</dbReference>
<evidence type="ECO:0000256" key="7">
    <source>
        <dbReference type="ARBA" id="ARBA00022692"/>
    </source>
</evidence>
<dbReference type="FunFam" id="3.30.200.20:FF:000292">
    <property type="entry name" value="Leucine-rich repeat receptor-like serine/threonine-protein kinase BAM1"/>
    <property type="match status" value="1"/>
</dbReference>
<evidence type="ECO:0000256" key="8">
    <source>
        <dbReference type="ARBA" id="ARBA00022729"/>
    </source>
</evidence>
<dbReference type="PROSITE" id="PS50011">
    <property type="entry name" value="PROTEIN_KINASE_DOM"/>
    <property type="match status" value="1"/>
</dbReference>
<dbReference type="SMART" id="SM00369">
    <property type="entry name" value="LRR_TYP"/>
    <property type="match status" value="8"/>
</dbReference>
<keyword evidence="12" id="KW-0067">ATP-binding</keyword>
<dbReference type="SUPFAM" id="SSF56112">
    <property type="entry name" value="Protein kinase-like (PK-like)"/>
    <property type="match status" value="1"/>
</dbReference>
<dbReference type="PROSITE" id="PS00108">
    <property type="entry name" value="PROTEIN_KINASE_ST"/>
    <property type="match status" value="1"/>
</dbReference>
<dbReference type="Pfam" id="PF08263">
    <property type="entry name" value="LRRNT_2"/>
    <property type="match status" value="1"/>
</dbReference>
<dbReference type="PANTHER" id="PTHR48056:SF44">
    <property type="entry name" value="RECEPTOR PROTEIN KINASE CLAVATA1"/>
    <property type="match status" value="1"/>
</dbReference>
<dbReference type="Pfam" id="PF00560">
    <property type="entry name" value="LRR_1"/>
    <property type="match status" value="8"/>
</dbReference>
<dbReference type="AlphaFoldDB" id="A0A5A7PMT7"/>
<sequence>MRNHIKSPFIFLIIILICSTLPVLSVLAHSDLDTLLKLKSSLIGPSGLGLDDWAQPPPSSPPSAHCSFSGITCDSDGHVASLNITGVPLGGTIPPEIGLLTRLVNLTLAHDSLTGPIPMEISFLTSLKYVNLSVNFFNGTIPEEIAANVTNLEVFAVYNNNLSGYLSVQFVRLKRLRVLNLGGNYFSGEIPEEYSDFPALTSLYLHGNSLTGKLPVGLARIPNIEELHLNYNSFSGGIPPEFGFIPNLRVLHLAMCSISGEIPATLGNLRRLTSLFLYFNNLTGEIPQEFSRLTNLMSLDLSDNSLTGTIPAGFASLKNLTLINLFQNKFQGPFPSFIGDLPNLEVLQIWNNNFTMVLPENLGRNGRLIRLDVAHNHLTGLLPRDLCRGGRLETLIIMQNYFYGPIPEGLGNCGSLNRVRLDRNFLNGTIPAGFFRLPVMDMFHVDNNYLTGGLPENITAENLGSMVLSNNWMSGRIPASISNLRNLTILSLDMNRFSGEIPGEVFQLKKLSEVNFSGNYFTGEIPASVSRNSHLTFVDFSGNNLSGQIPKNISRLQILNALNLSRNRLEGPIPSEIGLLKSLTSLDLSYNNLSGLRPTTGLLKDLDDRFFTGNPLLCPPHTKFCASALSPRQGPLYKTHKSKIVIIVALTIVLSLSLLVTWLVSRKMMIQNSRKWKLTAFQKVDFTAQDVINCLQEENVVGKGGAGVVYRGTMPNGLEIAVKRLITRENSKNDRGFSAEIETLGRIKHRNIVRLLGYVSNRETKLLLYEYMSRGSLGEMLRASNGPHLDWELRRKIAMDAAKGLCYLHHDCSPSIIHRDVKSNNILVDGEGEAHVADFGLAKFWNDGNGSSECMSSVVGVDKKSDVYSFGVVLLELITGRKPVGEFGDDVDIVRWVRKMTSGPGGPVCNLSKIVDPKLGECLPSGLVDLFKIGMMCVEEERTARPTMREVVHMFTSPPEDSSNIVRK</sequence>
<feature type="domain" description="Protein kinase" evidence="18">
    <location>
        <begin position="695"/>
        <end position="956"/>
    </location>
</feature>
<dbReference type="Proteomes" id="UP000325081">
    <property type="component" value="Unassembled WGS sequence"/>
</dbReference>
<evidence type="ECO:0000256" key="15">
    <source>
        <dbReference type="ARBA" id="ARBA00023180"/>
    </source>
</evidence>
<evidence type="ECO:0000256" key="14">
    <source>
        <dbReference type="ARBA" id="ARBA00023136"/>
    </source>
</evidence>
<dbReference type="Gene3D" id="3.80.10.10">
    <property type="entry name" value="Ribonuclease Inhibitor"/>
    <property type="match status" value="3"/>
</dbReference>
<evidence type="ECO:0000256" key="5">
    <source>
        <dbReference type="ARBA" id="ARBA00022614"/>
    </source>
</evidence>
<evidence type="ECO:0000256" key="4">
    <source>
        <dbReference type="ARBA" id="ARBA00022527"/>
    </source>
</evidence>
<dbReference type="GO" id="GO:0009791">
    <property type="term" value="P:post-embryonic development"/>
    <property type="evidence" value="ECO:0007669"/>
    <property type="project" value="UniProtKB-ARBA"/>
</dbReference>
<proteinExistence type="inferred from homology"/>
<keyword evidence="11 19" id="KW-0418">Kinase</keyword>
<dbReference type="GO" id="GO:0004674">
    <property type="term" value="F:protein serine/threonine kinase activity"/>
    <property type="evidence" value="ECO:0007669"/>
    <property type="project" value="UniProtKB-KW"/>
</dbReference>
<keyword evidence="14 16" id="KW-0472">Membrane</keyword>
<evidence type="ECO:0000256" key="3">
    <source>
        <dbReference type="ARBA" id="ARBA00012513"/>
    </source>
</evidence>
<dbReference type="InterPro" id="IPR013210">
    <property type="entry name" value="LRR_N_plant-typ"/>
</dbReference>
<dbReference type="FunFam" id="3.80.10.10:FF:000233">
    <property type="entry name" value="Leucine-rich repeat receptor-like protein kinase TDR"/>
    <property type="match status" value="1"/>
</dbReference>
<dbReference type="InterPro" id="IPR008271">
    <property type="entry name" value="Ser/Thr_kinase_AS"/>
</dbReference>
<evidence type="ECO:0000256" key="11">
    <source>
        <dbReference type="ARBA" id="ARBA00022777"/>
    </source>
</evidence>
<evidence type="ECO:0000256" key="2">
    <source>
        <dbReference type="ARBA" id="ARBA00008684"/>
    </source>
</evidence>
<dbReference type="InterPro" id="IPR032675">
    <property type="entry name" value="LRR_dom_sf"/>
</dbReference>
<keyword evidence="6" id="KW-0808">Transferase</keyword>